<feature type="domain" description="DUF5666" evidence="3">
    <location>
        <begin position="201"/>
        <end position="257"/>
    </location>
</feature>
<comment type="caution">
    <text evidence="4">The sequence shown here is derived from an EMBL/GenBank/DDBJ whole genome shotgun (WGS) entry which is preliminary data.</text>
</comment>
<evidence type="ECO:0000313" key="5">
    <source>
        <dbReference type="Proteomes" id="UP000294980"/>
    </source>
</evidence>
<keyword evidence="2" id="KW-0732">Signal</keyword>
<name>A0A4R2KM15_9GAMM</name>
<protein>
    <recommendedName>
        <fullName evidence="3">DUF5666 domain-containing protein</fullName>
    </recommendedName>
</protein>
<keyword evidence="5" id="KW-1185">Reference proteome</keyword>
<dbReference type="Proteomes" id="UP000294980">
    <property type="component" value="Unassembled WGS sequence"/>
</dbReference>
<evidence type="ECO:0000259" key="3">
    <source>
        <dbReference type="Pfam" id="PF18914"/>
    </source>
</evidence>
<dbReference type="PROSITE" id="PS51257">
    <property type="entry name" value="PROKAR_LIPOPROTEIN"/>
    <property type="match status" value="1"/>
</dbReference>
<evidence type="ECO:0000256" key="1">
    <source>
        <dbReference type="SAM" id="MobiDB-lite"/>
    </source>
</evidence>
<sequence length="581" mass="61590">MKTTSTGKPVMTASALALVLTACGGGGGGGGFVGNTATESVTGGGSTSSVGQSTTGTIDGFGSIFVNGVRFETDDAEVLIDGESRGEDALSVGMVVTVQGEINDDGVSGTAQRILYDDELTGPVTSIEYSPDGDALLMRVLGFAVIVERNGTRFDDTTFDTLAVDDVVEVSGFIGQGNRLRATRIERKSRFQPGRTEVELKGRVRNLTATTFTLGELTVDYSNAELDDIDSGGLEDGLLVAVEGTLNGSTITASEVEGEDEPNRGGRFAEGEAVRLHGSVSRYVSNADFRLNGTPVDASSAGFSPADLTLFNGAVVQINGTWNGNVLVADAVEARRGRIKLEASVDDVDAGAGEISLRLFSGTVDVLVDARTRFDDETDQVRRMTLADVRSGDFLEIEAYLLGDRLIATLVDRDDPDDDVIRAPVESFVANSEITLLGITYQIGDTDYEDADDNTVDADSFFSLLQIGDLVEIEDKEDADGVADDIELEDRLRLEGTREFGCGFEDDSSSCDDSVFDDESSDDTSGDDDLDESDSLDDVTDDDSLDDDVTGDDLSEDDIDDATTDETDGDTTDEEEADDGI</sequence>
<proteinExistence type="predicted"/>
<evidence type="ECO:0000256" key="2">
    <source>
        <dbReference type="SAM" id="SignalP"/>
    </source>
</evidence>
<feature type="domain" description="DUF5666" evidence="3">
    <location>
        <begin position="345"/>
        <end position="411"/>
    </location>
</feature>
<dbReference type="OrthoDB" id="5614223at2"/>
<feature type="chain" id="PRO_5020227643" description="DUF5666 domain-containing protein" evidence="2">
    <location>
        <begin position="25"/>
        <end position="581"/>
    </location>
</feature>
<feature type="region of interest" description="Disordered" evidence="1">
    <location>
        <begin position="502"/>
        <end position="581"/>
    </location>
</feature>
<feature type="compositionally biased region" description="Acidic residues" evidence="1">
    <location>
        <begin position="504"/>
        <end position="581"/>
    </location>
</feature>
<feature type="signal peptide" evidence="2">
    <location>
        <begin position="1"/>
        <end position="24"/>
    </location>
</feature>
<dbReference type="AlphaFoldDB" id="A0A4R2KM15"/>
<gene>
    <name evidence="4" type="ORF">EV688_11076</name>
</gene>
<feature type="domain" description="DUF5666" evidence="3">
    <location>
        <begin position="122"/>
        <end position="186"/>
    </location>
</feature>
<reference evidence="4 5" key="1">
    <citation type="submission" date="2019-03" db="EMBL/GenBank/DDBJ databases">
        <title>Genomic Encyclopedia of Type Strains, Phase IV (KMG-IV): sequencing the most valuable type-strain genomes for metagenomic binning, comparative biology and taxonomic classification.</title>
        <authorList>
            <person name="Goeker M."/>
        </authorList>
    </citation>
    <scope>NUCLEOTIDE SEQUENCE [LARGE SCALE GENOMIC DNA]</scope>
    <source>
        <strain evidence="4 5">DSM 23344</strain>
    </source>
</reference>
<feature type="domain" description="DUF5666" evidence="3">
    <location>
        <begin position="424"/>
        <end position="487"/>
    </location>
</feature>
<dbReference type="EMBL" id="SLWX01000010">
    <property type="protein sequence ID" value="TCO75121.1"/>
    <property type="molecule type" value="Genomic_DNA"/>
</dbReference>
<organism evidence="4 5">
    <name type="scientific">Chromatocurvus halotolerans</name>
    <dbReference type="NCBI Taxonomy" id="1132028"/>
    <lineage>
        <taxon>Bacteria</taxon>
        <taxon>Pseudomonadati</taxon>
        <taxon>Pseudomonadota</taxon>
        <taxon>Gammaproteobacteria</taxon>
        <taxon>Cellvibrionales</taxon>
        <taxon>Halieaceae</taxon>
        <taxon>Chromatocurvus</taxon>
    </lineage>
</organism>
<evidence type="ECO:0000313" key="4">
    <source>
        <dbReference type="EMBL" id="TCO75121.1"/>
    </source>
</evidence>
<dbReference type="RefSeq" id="WP_117318487.1">
    <property type="nucleotide sequence ID" value="NZ_QQSW01000014.1"/>
</dbReference>
<accession>A0A4R2KM15</accession>
<dbReference type="InterPro" id="IPR043724">
    <property type="entry name" value="DUF5666"/>
</dbReference>
<feature type="domain" description="DUF5666" evidence="3">
    <location>
        <begin position="58"/>
        <end position="114"/>
    </location>
</feature>
<dbReference type="Pfam" id="PF18914">
    <property type="entry name" value="DUF5666"/>
    <property type="match status" value="5"/>
</dbReference>